<evidence type="ECO:0000313" key="3">
    <source>
        <dbReference type="Proteomes" id="UP001291653"/>
    </source>
</evidence>
<geneLocation type="plasmid" evidence="2 3">
    <name>pYSPA8-1</name>
</geneLocation>
<accession>A0AA86M797</accession>
<keyword evidence="2" id="KW-0614">Plasmid</keyword>
<dbReference type="EMBL" id="LC735414">
    <property type="protein sequence ID" value="BDT39491.1"/>
    <property type="molecule type" value="Genomic_DNA"/>
</dbReference>
<feature type="region of interest" description="Disordered" evidence="1">
    <location>
        <begin position="142"/>
        <end position="161"/>
    </location>
</feature>
<evidence type="ECO:0000313" key="2">
    <source>
        <dbReference type="EMBL" id="BDT39491.1"/>
    </source>
</evidence>
<dbReference type="AlphaFoldDB" id="A0AA86M797"/>
<organism evidence="2 3">
    <name type="scientific">Streptomyces yaizuensis</name>
    <dbReference type="NCBI Taxonomy" id="2989713"/>
    <lineage>
        <taxon>Bacteria</taxon>
        <taxon>Bacillati</taxon>
        <taxon>Actinomycetota</taxon>
        <taxon>Actinomycetes</taxon>
        <taxon>Kitasatosporales</taxon>
        <taxon>Streptomycetaceae</taxon>
        <taxon>Streptomyces</taxon>
    </lineage>
</organism>
<dbReference type="Proteomes" id="UP001291653">
    <property type="component" value="Plasmid pYSPA8-1"/>
</dbReference>
<evidence type="ECO:0000256" key="1">
    <source>
        <dbReference type="SAM" id="MobiDB-lite"/>
    </source>
</evidence>
<name>A0AA86M797_9ACTN</name>
<keyword evidence="3" id="KW-1185">Reference proteome</keyword>
<gene>
    <name evidence="2" type="ORF">SYYSPA8_36865</name>
</gene>
<sequence length="183" mass="19593">MSEGFVRGGMARDLPHSAELAKAIEAIAGGRFTEAALLQDAGPGEREQAARLLGLLAGVVEQIQLPLRGGHLHDLMNQGYVSAYQGQAWAMLGQIADRARWDQGFIAAGMREAPRAQEQLLLGTLGGSVMWRAVLAAAALNEPGQSAPEEGREKARRLTDEAAAAADKLSEAVVELRRKWELT</sequence>
<proteinExistence type="predicted"/>
<dbReference type="RefSeq" id="WP_323451974.1">
    <property type="nucleotide sequence ID" value="NZ_LC735414.1"/>
</dbReference>
<reference evidence="2 3" key="1">
    <citation type="submission" date="2022-10" db="EMBL/GenBank/DDBJ databases">
        <title>Draft genome sequence of Streptomyces sp. YSPA8.</title>
        <authorList>
            <person name="Moriuchi R."/>
            <person name="Dohra H."/>
            <person name="Yamamura H."/>
            <person name="Kodani S."/>
        </authorList>
    </citation>
    <scope>NUCLEOTIDE SEQUENCE [LARGE SCALE GENOMIC DNA]</scope>
    <source>
        <strain evidence="2 3">YSPA8</strain>
        <plasmid evidence="2 3">pYSPA8-1</plasmid>
    </source>
</reference>
<feature type="compositionally biased region" description="Basic and acidic residues" evidence="1">
    <location>
        <begin position="149"/>
        <end position="160"/>
    </location>
</feature>
<protein>
    <submittedName>
        <fullName evidence="2">Uncharacterized protein</fullName>
    </submittedName>
</protein>